<keyword evidence="2" id="KW-1185">Reference proteome</keyword>
<dbReference type="KEGG" id="vg:54981340"/>
<evidence type="ECO:0000313" key="2">
    <source>
        <dbReference type="Proteomes" id="UP000221247"/>
    </source>
</evidence>
<dbReference type="InterPro" id="IPR024364">
    <property type="entry name" value="Baseplate_phage_T4-like"/>
</dbReference>
<dbReference type="Proteomes" id="UP000221247">
    <property type="component" value="Segment"/>
</dbReference>
<proteinExistence type="predicted"/>
<dbReference type="Pfam" id="PF12322">
    <property type="entry name" value="T4_baseplate"/>
    <property type="match status" value="1"/>
</dbReference>
<sequence>MPLPKIAAPTYTLELPSTGEEISYRPFLVKEEKVLVIALESEDTKQITNAIKTVIKNCILTKGIKVEALPTFDIEYLFLNIRGKSVGEEIEVNVYCPDDGETQVPVTIDLDDINVIKNEEHTNKIKLDENLMMEMRYPSLDEFIKNNFDFTSENAMDQSFNLIASCINNIFSDEEVWAAEDCTKKEIKEFLEQMNSAQFKDIEKFFETMPKLSHKIKVTNPKTKVESEVVLEGLASFFA</sequence>
<dbReference type="RefSeq" id="YP_009791169.1">
    <property type="nucleotide sequence ID" value="NC_047838.1"/>
</dbReference>
<organism evidence="1 2">
    <name type="scientific">Synechococcus phage Bellamy</name>
    <dbReference type="NCBI Taxonomy" id="2023996"/>
    <lineage>
        <taxon>Viruses</taxon>
        <taxon>Duplodnaviria</taxon>
        <taxon>Heunggongvirae</taxon>
        <taxon>Uroviricota</taxon>
        <taxon>Caudoviricetes</taxon>
        <taxon>Pantevenvirales</taxon>
        <taxon>Kyanoviridae</taxon>
        <taxon>Bellamyvirus</taxon>
        <taxon>Bellamyvirus bellamy</taxon>
    </lineage>
</organism>
<reference evidence="1 2" key="1">
    <citation type="submission" date="2017-06" db="EMBL/GenBank/DDBJ databases">
        <authorList>
            <person name="Kim H.J."/>
            <person name="Triplett B.A."/>
        </authorList>
    </citation>
    <scope>NUCLEOTIDE SEQUENCE [LARGE SCALE GENOMIC DNA]</scope>
</reference>
<protein>
    <submittedName>
        <fullName evidence="1">Baseplate hub subunit</fullName>
    </submittedName>
</protein>
<accession>A0A222YVF8</accession>
<evidence type="ECO:0000313" key="1">
    <source>
        <dbReference type="EMBL" id="ASR76057.1"/>
    </source>
</evidence>
<gene>
    <name evidence="1" type="primary">10</name>
    <name evidence="1" type="ORF">PBI_BELLAMY_10</name>
</gene>
<dbReference type="EMBL" id="MF351863">
    <property type="protein sequence ID" value="ASR76057.1"/>
    <property type="molecule type" value="Genomic_DNA"/>
</dbReference>
<name>A0A222YVF8_9CAUD</name>
<dbReference type="GeneID" id="54981340"/>